<protein>
    <submittedName>
        <fullName evidence="3">DNA-binding protein</fullName>
    </submittedName>
</protein>
<dbReference type="Gene3D" id="6.10.30.10">
    <property type="match status" value="1"/>
</dbReference>
<dbReference type="RefSeq" id="WP_161339504.1">
    <property type="nucleotide sequence ID" value="NZ_JBHSDG010000003.1"/>
</dbReference>
<dbReference type="Proteomes" id="UP000445696">
    <property type="component" value="Unassembled WGS sequence"/>
</dbReference>
<sequence length="131" mass="14726">MSDKRTIPAPHVEEETRPYWEGLRDGKLLVKHCRTCEAAHHYPRSFCPHCGSDDTYFKESDGRGKIYSYSVFRAVPEPYAIAYVTLAGTDISMMTNIVNCDLDRLAIGQEVKLCIVDTEGDGPPVPMFEPV</sequence>
<evidence type="ECO:0000313" key="4">
    <source>
        <dbReference type="Proteomes" id="UP000445696"/>
    </source>
</evidence>
<dbReference type="Pfam" id="PF01796">
    <property type="entry name" value="OB_ChsH2_C"/>
    <property type="match status" value="1"/>
</dbReference>
<dbReference type="PANTHER" id="PTHR34075">
    <property type="entry name" value="BLR3430 PROTEIN"/>
    <property type="match status" value="1"/>
</dbReference>
<organism evidence="3 4">
    <name type="scientific">Sneathiella chungangensis</name>
    <dbReference type="NCBI Taxonomy" id="1418234"/>
    <lineage>
        <taxon>Bacteria</taxon>
        <taxon>Pseudomonadati</taxon>
        <taxon>Pseudomonadota</taxon>
        <taxon>Alphaproteobacteria</taxon>
        <taxon>Sneathiellales</taxon>
        <taxon>Sneathiellaceae</taxon>
        <taxon>Sneathiella</taxon>
    </lineage>
</organism>
<keyword evidence="4" id="KW-1185">Reference proteome</keyword>
<dbReference type="InterPro" id="IPR012340">
    <property type="entry name" value="NA-bd_OB-fold"/>
</dbReference>
<name>A0A845MH43_9PROT</name>
<reference evidence="3 4" key="1">
    <citation type="journal article" date="2014" name="Int. J. Syst. Evol. Microbiol.">
        <title>Sneathiella chungangensis sp. nov., isolated from a marine sand, and emended description of the genus Sneathiella.</title>
        <authorList>
            <person name="Siamphan C."/>
            <person name="Kim H."/>
            <person name="Lee J.S."/>
            <person name="Kim W."/>
        </authorList>
    </citation>
    <scope>NUCLEOTIDE SEQUENCE [LARGE SCALE GENOMIC DNA]</scope>
    <source>
        <strain evidence="3 4">KCTC 32476</strain>
    </source>
</reference>
<dbReference type="GO" id="GO:0003677">
    <property type="term" value="F:DNA binding"/>
    <property type="evidence" value="ECO:0007669"/>
    <property type="project" value="UniProtKB-KW"/>
</dbReference>
<feature type="domain" description="ChsH2 C-terminal OB-fold" evidence="1">
    <location>
        <begin position="59"/>
        <end position="115"/>
    </location>
</feature>
<feature type="domain" description="ChsH2 rubredoxin-like zinc ribbon" evidence="2">
    <location>
        <begin position="20"/>
        <end position="54"/>
    </location>
</feature>
<dbReference type="AlphaFoldDB" id="A0A845MH43"/>
<dbReference type="EMBL" id="WTVA01000014">
    <property type="protein sequence ID" value="MZR23021.1"/>
    <property type="molecule type" value="Genomic_DNA"/>
</dbReference>
<proteinExistence type="predicted"/>
<dbReference type="InterPro" id="IPR022002">
    <property type="entry name" value="ChsH2_Znr"/>
</dbReference>
<keyword evidence="3" id="KW-0238">DNA-binding</keyword>
<dbReference type="SUPFAM" id="SSF50249">
    <property type="entry name" value="Nucleic acid-binding proteins"/>
    <property type="match status" value="1"/>
</dbReference>
<dbReference type="InterPro" id="IPR002878">
    <property type="entry name" value="ChsH2_C"/>
</dbReference>
<dbReference type="PANTHER" id="PTHR34075:SF5">
    <property type="entry name" value="BLR3430 PROTEIN"/>
    <property type="match status" value="1"/>
</dbReference>
<dbReference type="Pfam" id="PF12172">
    <property type="entry name" value="zf-ChsH2"/>
    <property type="match status" value="1"/>
</dbReference>
<dbReference type="InterPro" id="IPR052513">
    <property type="entry name" value="Thioester_dehydratase-like"/>
</dbReference>
<dbReference type="OrthoDB" id="7595207at2"/>
<accession>A0A845MH43</accession>
<evidence type="ECO:0000259" key="1">
    <source>
        <dbReference type="Pfam" id="PF01796"/>
    </source>
</evidence>
<evidence type="ECO:0000313" key="3">
    <source>
        <dbReference type="EMBL" id="MZR23021.1"/>
    </source>
</evidence>
<comment type="caution">
    <text evidence="3">The sequence shown here is derived from an EMBL/GenBank/DDBJ whole genome shotgun (WGS) entry which is preliminary data.</text>
</comment>
<evidence type="ECO:0000259" key="2">
    <source>
        <dbReference type="Pfam" id="PF12172"/>
    </source>
</evidence>
<gene>
    <name evidence="3" type="ORF">GQF03_11850</name>
</gene>